<dbReference type="GO" id="GO:0006352">
    <property type="term" value="P:DNA-templated transcription initiation"/>
    <property type="evidence" value="ECO:0007669"/>
    <property type="project" value="InterPro"/>
</dbReference>
<evidence type="ECO:0000313" key="3">
    <source>
        <dbReference type="EMBL" id="MPN48528.1"/>
    </source>
</evidence>
<name>A0A645IB79_9ZZZZ</name>
<dbReference type="InterPro" id="IPR014284">
    <property type="entry name" value="RNA_pol_sigma-70_dom"/>
</dbReference>
<dbReference type="SUPFAM" id="SSF88659">
    <property type="entry name" value="Sigma3 and sigma4 domains of RNA polymerase sigma factors"/>
    <property type="match status" value="1"/>
</dbReference>
<dbReference type="PANTHER" id="PTHR30376">
    <property type="entry name" value="SIGMA FACTOR RPOH HEAT SHOCK RELATED"/>
    <property type="match status" value="1"/>
</dbReference>
<dbReference type="InterPro" id="IPR000943">
    <property type="entry name" value="RNA_pol_sigma70"/>
</dbReference>
<dbReference type="GO" id="GO:0003700">
    <property type="term" value="F:DNA-binding transcription factor activity"/>
    <property type="evidence" value="ECO:0007669"/>
    <property type="project" value="InterPro"/>
</dbReference>
<reference evidence="3" key="1">
    <citation type="submission" date="2019-08" db="EMBL/GenBank/DDBJ databases">
        <authorList>
            <person name="Kucharzyk K."/>
            <person name="Murdoch R.W."/>
            <person name="Higgins S."/>
            <person name="Loffler F."/>
        </authorList>
    </citation>
    <scope>NUCLEOTIDE SEQUENCE</scope>
</reference>
<dbReference type="NCBIfam" id="TIGR02937">
    <property type="entry name" value="sigma70-ECF"/>
    <property type="match status" value="1"/>
</dbReference>
<dbReference type="InterPro" id="IPR013324">
    <property type="entry name" value="RNA_pol_sigma_r3/r4-like"/>
</dbReference>
<dbReference type="PROSITE" id="PS50943">
    <property type="entry name" value="HTH_CROC1"/>
    <property type="match status" value="1"/>
</dbReference>
<dbReference type="CDD" id="cd06171">
    <property type="entry name" value="Sigma70_r4"/>
    <property type="match status" value="1"/>
</dbReference>
<gene>
    <name evidence="3" type="primary">sigK_22</name>
    <name evidence="3" type="ORF">SDC9_196136</name>
</gene>
<dbReference type="Pfam" id="PF04545">
    <property type="entry name" value="Sigma70_r4"/>
    <property type="match status" value="1"/>
</dbReference>
<dbReference type="Gene3D" id="1.20.140.160">
    <property type="match status" value="1"/>
</dbReference>
<dbReference type="EMBL" id="VSSQ01110935">
    <property type="protein sequence ID" value="MPN48528.1"/>
    <property type="molecule type" value="Genomic_DNA"/>
</dbReference>
<comment type="similarity">
    <text evidence="1">Belongs to the sigma-70 factor family.</text>
</comment>
<accession>A0A645IB79</accession>
<dbReference type="AlphaFoldDB" id="A0A645IB79"/>
<evidence type="ECO:0000259" key="2">
    <source>
        <dbReference type="PROSITE" id="PS50943"/>
    </source>
</evidence>
<feature type="domain" description="HTH cro/C1-type" evidence="2">
    <location>
        <begin position="90"/>
        <end position="111"/>
    </location>
</feature>
<proteinExistence type="inferred from homology"/>
<protein>
    <submittedName>
        <fullName evidence="3">RNA polymerase sigma-28 factor</fullName>
    </submittedName>
</protein>
<comment type="caution">
    <text evidence="3">The sequence shown here is derived from an EMBL/GenBank/DDBJ whole genome shotgun (WGS) entry which is preliminary data.</text>
</comment>
<dbReference type="PANTHER" id="PTHR30376:SF3">
    <property type="entry name" value="RNA POLYMERASE SIGMA FACTOR RPOH"/>
    <property type="match status" value="1"/>
</dbReference>
<dbReference type="PRINTS" id="PR00046">
    <property type="entry name" value="SIGMA70FCT"/>
</dbReference>
<dbReference type="InterPro" id="IPR007630">
    <property type="entry name" value="RNA_pol_sigma70_r4"/>
</dbReference>
<dbReference type="InterPro" id="IPR001387">
    <property type="entry name" value="Cro/C1-type_HTH"/>
</dbReference>
<organism evidence="3">
    <name type="scientific">bioreactor metagenome</name>
    <dbReference type="NCBI Taxonomy" id="1076179"/>
    <lineage>
        <taxon>unclassified sequences</taxon>
        <taxon>metagenomes</taxon>
        <taxon>ecological metagenomes</taxon>
    </lineage>
</organism>
<sequence>MRIGNEILMSLRAEKKLAGEVSFSDPIGVDKDGNEISLVEVLGTDTEEVQRQVELALFGVQIREAMDRALSCRERTVIELRYGLIGGQIMPQREIAKLLGISRSYVSRMEKKALAKLAKEFET</sequence>
<dbReference type="InterPro" id="IPR050813">
    <property type="entry name" value="Sigma-70_Factor"/>
</dbReference>
<evidence type="ECO:0000256" key="1">
    <source>
        <dbReference type="ARBA" id="ARBA00007788"/>
    </source>
</evidence>